<dbReference type="Pfam" id="PF25323">
    <property type="entry name" value="6TM_PilS"/>
    <property type="match status" value="1"/>
</dbReference>
<organism evidence="6 7">
    <name type="scientific">Porticoccus litoralis</name>
    <dbReference type="NCBI Taxonomy" id="434086"/>
    <lineage>
        <taxon>Bacteria</taxon>
        <taxon>Pseudomonadati</taxon>
        <taxon>Pseudomonadota</taxon>
        <taxon>Gammaproteobacteria</taxon>
        <taxon>Cellvibrionales</taxon>
        <taxon>Porticoccaceae</taxon>
        <taxon>Porticoccus</taxon>
    </lineage>
</organism>
<feature type="transmembrane region" description="Helical" evidence="4">
    <location>
        <begin position="21"/>
        <end position="40"/>
    </location>
</feature>
<dbReference type="CDD" id="cd00082">
    <property type="entry name" value="HisKA"/>
    <property type="match status" value="1"/>
</dbReference>
<comment type="caution">
    <text evidence="6">The sequence shown here is derived from an EMBL/GenBank/DDBJ whole genome shotgun (WGS) entry which is preliminary data.</text>
</comment>
<dbReference type="SMART" id="SM00387">
    <property type="entry name" value="HATPase_c"/>
    <property type="match status" value="1"/>
</dbReference>
<evidence type="ECO:0000259" key="5">
    <source>
        <dbReference type="PROSITE" id="PS50109"/>
    </source>
</evidence>
<keyword evidence="6" id="KW-0808">Transferase</keyword>
<comment type="catalytic activity">
    <reaction evidence="1">
        <text>ATP + protein L-histidine = ADP + protein N-phospho-L-histidine.</text>
        <dbReference type="EC" id="2.7.13.3"/>
    </reaction>
</comment>
<dbReference type="SUPFAM" id="SSF55874">
    <property type="entry name" value="ATPase domain of HSP90 chaperone/DNA topoisomerase II/histidine kinase"/>
    <property type="match status" value="1"/>
</dbReference>
<dbReference type="InterPro" id="IPR036890">
    <property type="entry name" value="HATPase_C_sf"/>
</dbReference>
<dbReference type="Gene3D" id="3.30.565.10">
    <property type="entry name" value="Histidine kinase-like ATPase, C-terminal domain"/>
    <property type="match status" value="1"/>
</dbReference>
<feature type="domain" description="Histidine kinase" evidence="5">
    <location>
        <begin position="324"/>
        <end position="534"/>
    </location>
</feature>
<dbReference type="InterPro" id="IPR003661">
    <property type="entry name" value="HisK_dim/P_dom"/>
</dbReference>
<evidence type="ECO:0000256" key="3">
    <source>
        <dbReference type="ARBA" id="ARBA00022553"/>
    </source>
</evidence>
<keyword evidence="7" id="KW-1185">Reference proteome</keyword>
<gene>
    <name evidence="6" type="ORF">Q8A57_08825</name>
</gene>
<feature type="transmembrane region" description="Helical" evidence="4">
    <location>
        <begin position="52"/>
        <end position="71"/>
    </location>
</feature>
<evidence type="ECO:0000313" key="7">
    <source>
        <dbReference type="Proteomes" id="UP001178354"/>
    </source>
</evidence>
<dbReference type="SMART" id="SM00388">
    <property type="entry name" value="HisKA"/>
    <property type="match status" value="1"/>
</dbReference>
<name>A0AAW8B4C8_9GAMM</name>
<proteinExistence type="predicted"/>
<dbReference type="PANTHER" id="PTHR43065:SF52">
    <property type="entry name" value="SENSOR PROTEIN KINASE PILS"/>
    <property type="match status" value="1"/>
</dbReference>
<dbReference type="InterPro" id="IPR036097">
    <property type="entry name" value="HisK_dim/P_sf"/>
</dbReference>
<dbReference type="EMBL" id="JAUUUU010000004">
    <property type="protein sequence ID" value="MDP1521069.1"/>
    <property type="molecule type" value="Genomic_DNA"/>
</dbReference>
<dbReference type="Gene3D" id="3.30.450.20">
    <property type="entry name" value="PAS domain"/>
    <property type="match status" value="1"/>
</dbReference>
<evidence type="ECO:0000256" key="2">
    <source>
        <dbReference type="ARBA" id="ARBA00012438"/>
    </source>
</evidence>
<dbReference type="EC" id="2.7.13.3" evidence="2"/>
<accession>A0AAW8B4C8</accession>
<dbReference type="InterPro" id="IPR005467">
    <property type="entry name" value="His_kinase_dom"/>
</dbReference>
<keyword evidence="4" id="KW-0812">Transmembrane</keyword>
<dbReference type="Gene3D" id="1.10.287.130">
    <property type="match status" value="1"/>
</dbReference>
<keyword evidence="4" id="KW-1133">Transmembrane helix</keyword>
<dbReference type="SUPFAM" id="SSF47384">
    <property type="entry name" value="Homodimeric domain of signal transducing histidine kinase"/>
    <property type="match status" value="1"/>
</dbReference>
<dbReference type="PROSITE" id="PS50109">
    <property type="entry name" value="HIS_KIN"/>
    <property type="match status" value="1"/>
</dbReference>
<reference evidence="6" key="1">
    <citation type="journal article" date="2010" name="Int. J. Syst. Evol. Microbiol.">
        <title>Porticoccus litoralis gen. nov., sp. nov., a gammaproteobacterium isolated from the Yellow Sea.</title>
        <authorList>
            <person name="Oh H.M."/>
            <person name="Kim H."/>
            <person name="Kim K.M."/>
            <person name="Min G.S."/>
            <person name="Cho J.C."/>
        </authorList>
    </citation>
    <scope>NUCLEOTIDE SEQUENCE</scope>
    <source>
        <strain evidence="6">DSM 25064</strain>
    </source>
</reference>
<dbReference type="CDD" id="cd00075">
    <property type="entry name" value="HATPase"/>
    <property type="match status" value="1"/>
</dbReference>
<dbReference type="Pfam" id="PF00512">
    <property type="entry name" value="HisKA"/>
    <property type="match status" value="1"/>
</dbReference>
<feature type="transmembrane region" description="Helical" evidence="4">
    <location>
        <begin position="156"/>
        <end position="177"/>
    </location>
</feature>
<dbReference type="RefSeq" id="WP_305170703.1">
    <property type="nucleotide sequence ID" value="NZ_JAUUUU010000004.1"/>
</dbReference>
<dbReference type="PANTHER" id="PTHR43065">
    <property type="entry name" value="SENSOR HISTIDINE KINASE"/>
    <property type="match status" value="1"/>
</dbReference>
<dbReference type="GO" id="GO:0000155">
    <property type="term" value="F:phosphorelay sensor kinase activity"/>
    <property type="evidence" value="ECO:0007669"/>
    <property type="project" value="InterPro"/>
</dbReference>
<protein>
    <recommendedName>
        <fullName evidence="2">histidine kinase</fullName>
        <ecNumber evidence="2">2.7.13.3</ecNumber>
    </recommendedName>
</protein>
<dbReference type="Proteomes" id="UP001178354">
    <property type="component" value="Unassembled WGS sequence"/>
</dbReference>
<evidence type="ECO:0000256" key="4">
    <source>
        <dbReference type="SAM" id="Phobius"/>
    </source>
</evidence>
<dbReference type="InterPro" id="IPR003594">
    <property type="entry name" value="HATPase_dom"/>
</dbReference>
<sequence>MALTYSSFENSKQADSLLSVYGYYRALLSIALLIMFFTRTARGILGSSDNELFFITSSAYTLLCFLSLIPLRTTKSQPGTQLMFFMLLSDMVALTVMMHASGGLGSGLGFLMLPTVAAGSILVAGQLALLLAAIASICVMTETLSTIMLLGRGKDAMFPAGILGILLFATAVIFQVLTQRIRHAQELAAQKVSESEQLQKLNESIVKRMRTGILVIDSKDEIRLINSAAIQLLGGQNPEKPLAIGRPLRLALPLHQQLEKWRGYPWLRTPTFKGSRSTSELQANFTSLTQGREKQTLIFLEDTRTLIQQAQQLKLSSLGRLTGSIAHEIRNPLGAISHASQLLSEQNNDPNSKKLLDIILRHCQRVNQIVENVLQLSRQKMPEFQKIWLLQWLKKFRNEYLDTQNKTCVIEIESTTKDTQIFFDPGHLAQILTNLIDNGLRFSEKEADERWVKLVISRDPIADLPFLDVHDKGPGVPEEDINTIFEPFFTTNHDGTGLGLYLSRELCDANYASLNYFGDNADNCYFRIGFSHPDKLLPRPN</sequence>
<dbReference type="AlphaFoldDB" id="A0AAW8B4C8"/>
<keyword evidence="3" id="KW-0597">Phosphoprotein</keyword>
<evidence type="ECO:0000313" key="6">
    <source>
        <dbReference type="EMBL" id="MDP1521069.1"/>
    </source>
</evidence>
<feature type="transmembrane region" description="Helical" evidence="4">
    <location>
        <begin position="83"/>
        <end position="101"/>
    </location>
</feature>
<reference evidence="6" key="2">
    <citation type="submission" date="2023-08" db="EMBL/GenBank/DDBJ databases">
        <authorList>
            <person name="Luo J."/>
        </authorList>
    </citation>
    <scope>NUCLEOTIDE SEQUENCE</scope>
    <source>
        <strain evidence="6">DSM 25064</strain>
    </source>
</reference>
<dbReference type="InterPro" id="IPR004358">
    <property type="entry name" value="Sig_transdc_His_kin-like_C"/>
</dbReference>
<keyword evidence="4" id="KW-0472">Membrane</keyword>
<dbReference type="PRINTS" id="PR00344">
    <property type="entry name" value="BCTRLSENSOR"/>
</dbReference>
<feature type="transmembrane region" description="Helical" evidence="4">
    <location>
        <begin position="121"/>
        <end position="144"/>
    </location>
</feature>
<evidence type="ECO:0000256" key="1">
    <source>
        <dbReference type="ARBA" id="ARBA00000085"/>
    </source>
</evidence>
<keyword evidence="6" id="KW-0418">Kinase</keyword>
<dbReference type="Pfam" id="PF02518">
    <property type="entry name" value="HATPase_c"/>
    <property type="match status" value="1"/>
</dbReference>